<comment type="catalytic activity">
    <reaction evidence="1">
        <text>Thiol-dependent hydrolysis of ester, thioester, amide, peptide and isopeptide bonds formed by the C-terminal Gly of ubiquitin (a 76-residue protein attached to proteins as an intracellular targeting signal).</text>
        <dbReference type="EC" id="3.4.19.12"/>
    </reaction>
</comment>
<keyword evidence="5" id="KW-0479">Metal-binding</keyword>
<evidence type="ECO:0000256" key="11">
    <source>
        <dbReference type="ARBA" id="ARBA00023015"/>
    </source>
</evidence>
<evidence type="ECO:0000256" key="3">
    <source>
        <dbReference type="ARBA" id="ARBA00012759"/>
    </source>
</evidence>
<dbReference type="EMBL" id="QEAQ01000086">
    <property type="protein sequence ID" value="TPX56080.1"/>
    <property type="molecule type" value="Genomic_DNA"/>
</dbReference>
<dbReference type="InterPro" id="IPR018200">
    <property type="entry name" value="USP_CS"/>
</dbReference>
<evidence type="ECO:0000256" key="16">
    <source>
        <dbReference type="SAM" id="MobiDB-lite"/>
    </source>
</evidence>
<evidence type="ECO:0000256" key="13">
    <source>
        <dbReference type="ARBA" id="ARBA00023242"/>
    </source>
</evidence>
<dbReference type="GO" id="GO:0004843">
    <property type="term" value="F:cysteine-type deubiquitinase activity"/>
    <property type="evidence" value="ECO:0007669"/>
    <property type="project" value="UniProtKB-EC"/>
</dbReference>
<organism evidence="19 20">
    <name type="scientific">Powellomyces hirtus</name>
    <dbReference type="NCBI Taxonomy" id="109895"/>
    <lineage>
        <taxon>Eukaryota</taxon>
        <taxon>Fungi</taxon>
        <taxon>Fungi incertae sedis</taxon>
        <taxon>Chytridiomycota</taxon>
        <taxon>Chytridiomycota incertae sedis</taxon>
        <taxon>Chytridiomycetes</taxon>
        <taxon>Spizellomycetales</taxon>
        <taxon>Powellomycetaceae</taxon>
        <taxon>Powellomyces</taxon>
    </lineage>
</organism>
<comment type="caution">
    <text evidence="19">The sequence shown here is derived from an EMBL/GenBank/DDBJ whole genome shotgun (WGS) entry which is preliminary data.</text>
</comment>
<dbReference type="Pfam" id="PF02148">
    <property type="entry name" value="zf-UBP"/>
    <property type="match status" value="1"/>
</dbReference>
<feature type="region of interest" description="Disordered" evidence="16">
    <location>
        <begin position="545"/>
        <end position="567"/>
    </location>
</feature>
<dbReference type="AlphaFoldDB" id="A0A507DZ11"/>
<comment type="similarity">
    <text evidence="14">Belongs to the peptidase C19 family. UBP8 subfamily.</text>
</comment>
<dbReference type="Gene3D" id="3.90.70.10">
    <property type="entry name" value="Cysteine proteinases"/>
    <property type="match status" value="1"/>
</dbReference>
<dbReference type="GO" id="GO:0008270">
    <property type="term" value="F:zinc ion binding"/>
    <property type="evidence" value="ECO:0007669"/>
    <property type="project" value="UniProtKB-KW"/>
</dbReference>
<dbReference type="Gene3D" id="3.30.40.10">
    <property type="entry name" value="Zinc/RING finger domain, C3HC4 (zinc finger)"/>
    <property type="match status" value="1"/>
</dbReference>
<keyword evidence="13" id="KW-0539">Nucleus</keyword>
<dbReference type="STRING" id="109895.A0A507DZ11"/>
<dbReference type="SUPFAM" id="SSF54001">
    <property type="entry name" value="Cysteine proteinases"/>
    <property type="match status" value="1"/>
</dbReference>
<feature type="domain" description="USP" evidence="17">
    <location>
        <begin position="247"/>
        <end position="632"/>
    </location>
</feature>
<evidence type="ECO:0000256" key="9">
    <source>
        <dbReference type="ARBA" id="ARBA00022807"/>
    </source>
</evidence>
<name>A0A507DZ11_9FUNG</name>
<evidence type="ECO:0000256" key="5">
    <source>
        <dbReference type="ARBA" id="ARBA00022723"/>
    </source>
</evidence>
<reference evidence="19 20" key="1">
    <citation type="journal article" date="2019" name="Sci. Rep.">
        <title>Comparative genomics of chytrid fungi reveal insights into the obligate biotrophic and pathogenic lifestyle of Synchytrium endobioticum.</title>
        <authorList>
            <person name="van de Vossenberg B.T.L.H."/>
            <person name="Warris S."/>
            <person name="Nguyen H.D.T."/>
            <person name="van Gent-Pelzer M.P.E."/>
            <person name="Joly D.L."/>
            <person name="van de Geest H.C."/>
            <person name="Bonants P.J.M."/>
            <person name="Smith D.S."/>
            <person name="Levesque C.A."/>
            <person name="van der Lee T.A.J."/>
        </authorList>
    </citation>
    <scope>NUCLEOTIDE SEQUENCE [LARGE SCALE GENOMIC DNA]</scope>
    <source>
        <strain evidence="19 20">CBS 809.83</strain>
    </source>
</reference>
<proteinExistence type="inferred from homology"/>
<dbReference type="PROSITE" id="PS50235">
    <property type="entry name" value="USP_3"/>
    <property type="match status" value="1"/>
</dbReference>
<keyword evidence="10" id="KW-0862">Zinc</keyword>
<dbReference type="InterPro" id="IPR050185">
    <property type="entry name" value="Ub_carboxyl-term_hydrolase"/>
</dbReference>
<evidence type="ECO:0000256" key="12">
    <source>
        <dbReference type="ARBA" id="ARBA00023163"/>
    </source>
</evidence>
<dbReference type="GO" id="GO:0006508">
    <property type="term" value="P:proteolysis"/>
    <property type="evidence" value="ECO:0007669"/>
    <property type="project" value="UniProtKB-KW"/>
</dbReference>
<dbReference type="PANTHER" id="PTHR21646:SF33">
    <property type="entry name" value="UBIQUITIN CARBOXYL-TERMINAL HYDROLASE 22"/>
    <property type="match status" value="1"/>
</dbReference>
<evidence type="ECO:0000313" key="20">
    <source>
        <dbReference type="Proteomes" id="UP000318582"/>
    </source>
</evidence>
<dbReference type="PROSITE" id="PS00973">
    <property type="entry name" value="USP_2"/>
    <property type="match status" value="1"/>
</dbReference>
<comment type="subcellular location">
    <subcellularLocation>
        <location evidence="2">Nucleus</location>
    </subcellularLocation>
</comment>
<dbReference type="InterPro" id="IPR001607">
    <property type="entry name" value="Znf_UBP"/>
</dbReference>
<dbReference type="InterPro" id="IPR028889">
    <property type="entry name" value="USP"/>
</dbReference>
<dbReference type="GO" id="GO:0016579">
    <property type="term" value="P:protein deubiquitination"/>
    <property type="evidence" value="ECO:0007669"/>
    <property type="project" value="InterPro"/>
</dbReference>
<dbReference type="PROSITE" id="PS50271">
    <property type="entry name" value="ZF_UBP"/>
    <property type="match status" value="1"/>
</dbReference>
<dbReference type="InterPro" id="IPR001394">
    <property type="entry name" value="Peptidase_C19_UCH"/>
</dbReference>
<feature type="region of interest" description="Disordered" evidence="16">
    <location>
        <begin position="1"/>
        <end position="33"/>
    </location>
</feature>
<sequence length="645" mass="72075">MPKPVRKPSKPNATAGADSLRSSPFGLHRSANDTHLHGCPHLAALKTSSPSSSTAAQNPANVIAPAGQELLAQYRSCARYSLSFRNRSQLHVNRKNKQFKIMCQLDDEELPAVTGKKRKRGLGWMDKEIHSVEKTSVSTSRLHACLECVFLGCAKDRHLQEHMEQKGHHFAMDWVTCNVFCRLCDDYVYDNDFERMLQSEQERIDQIISRIKEPNSKKPRMAGWIPSTQEVEAIQTGSSLQRCSGLRGCFNLGNTCFMNAILQAMIHNPVLKFYFLSDQHSKSTCDKRDVNCMACHMDTVFQEFYNGETKPFGPAAFLHAMWMSQKQMAGYSQQDAHEFFISLANEMHNNCSNHEGPDSECSCIIHQTFAGLLQSDVTCSSCNAVSTAHDPILDMSLELKRRAIKGANGRKAKGATTADLPPHPADHGSADGSPSLKTENGLPPAVKNGKSKGRDPLDTCTLTECLDRYTVPEKLEYNCGQCKESKEATKQISVKKLPPILSIQLKRFEHSAKSSSSSKIETVVRVPAELDMTPYTTRAIKLRSRLRPVSSGQRRTSKGPGSLDHTPMDGIPSHMYSLFAVISHTGKLETGHYTTYARERDKWFAFDDHNVTLAKQKDVLEGNGYMCFYMRKGYQYPLTKKPAPQ</sequence>
<keyword evidence="7" id="KW-0833">Ubl conjugation pathway</keyword>
<dbReference type="GO" id="GO:0005634">
    <property type="term" value="C:nucleus"/>
    <property type="evidence" value="ECO:0007669"/>
    <property type="project" value="UniProtKB-SubCell"/>
</dbReference>
<protein>
    <recommendedName>
        <fullName evidence="3">ubiquitinyl hydrolase 1</fullName>
        <ecNumber evidence="3">3.4.19.12</ecNumber>
    </recommendedName>
</protein>
<gene>
    <name evidence="19" type="ORF">PhCBS80983_g04802</name>
</gene>
<evidence type="ECO:0000256" key="6">
    <source>
        <dbReference type="ARBA" id="ARBA00022771"/>
    </source>
</evidence>
<dbReference type="SUPFAM" id="SSF57850">
    <property type="entry name" value="RING/U-box"/>
    <property type="match status" value="1"/>
</dbReference>
<evidence type="ECO:0000256" key="15">
    <source>
        <dbReference type="PROSITE-ProRule" id="PRU00502"/>
    </source>
</evidence>
<evidence type="ECO:0000259" key="18">
    <source>
        <dbReference type="PROSITE" id="PS50271"/>
    </source>
</evidence>
<keyword evidence="4" id="KW-0645">Protease</keyword>
<keyword evidence="20" id="KW-1185">Reference proteome</keyword>
<dbReference type="Proteomes" id="UP000318582">
    <property type="component" value="Unassembled WGS sequence"/>
</dbReference>
<keyword evidence="9" id="KW-0788">Thiol protease</keyword>
<dbReference type="Pfam" id="PF00443">
    <property type="entry name" value="UCH"/>
    <property type="match status" value="1"/>
</dbReference>
<accession>A0A507DZ11</accession>
<keyword evidence="6 15" id="KW-0863">Zinc-finger</keyword>
<feature type="region of interest" description="Disordered" evidence="16">
    <location>
        <begin position="408"/>
        <end position="454"/>
    </location>
</feature>
<evidence type="ECO:0000256" key="10">
    <source>
        <dbReference type="ARBA" id="ARBA00022833"/>
    </source>
</evidence>
<dbReference type="InterPro" id="IPR038765">
    <property type="entry name" value="Papain-like_cys_pep_sf"/>
</dbReference>
<dbReference type="InterPro" id="IPR013083">
    <property type="entry name" value="Znf_RING/FYVE/PHD"/>
</dbReference>
<evidence type="ECO:0000256" key="8">
    <source>
        <dbReference type="ARBA" id="ARBA00022801"/>
    </source>
</evidence>
<keyword evidence="11" id="KW-0805">Transcription regulation</keyword>
<evidence type="ECO:0000256" key="4">
    <source>
        <dbReference type="ARBA" id="ARBA00022670"/>
    </source>
</evidence>
<dbReference type="PANTHER" id="PTHR21646">
    <property type="entry name" value="UBIQUITIN CARBOXYL-TERMINAL HYDROLASE"/>
    <property type="match status" value="1"/>
</dbReference>
<keyword evidence="12" id="KW-0804">Transcription</keyword>
<dbReference type="EC" id="3.4.19.12" evidence="3"/>
<evidence type="ECO:0000259" key="17">
    <source>
        <dbReference type="PROSITE" id="PS50235"/>
    </source>
</evidence>
<keyword evidence="8" id="KW-0378">Hydrolase</keyword>
<feature type="domain" description="UBP-type" evidence="18">
    <location>
        <begin position="101"/>
        <end position="207"/>
    </location>
</feature>
<evidence type="ECO:0000313" key="19">
    <source>
        <dbReference type="EMBL" id="TPX56080.1"/>
    </source>
</evidence>
<evidence type="ECO:0000256" key="2">
    <source>
        <dbReference type="ARBA" id="ARBA00004123"/>
    </source>
</evidence>
<evidence type="ECO:0000256" key="1">
    <source>
        <dbReference type="ARBA" id="ARBA00000707"/>
    </source>
</evidence>
<evidence type="ECO:0000256" key="14">
    <source>
        <dbReference type="ARBA" id="ARBA00038490"/>
    </source>
</evidence>
<evidence type="ECO:0000256" key="7">
    <source>
        <dbReference type="ARBA" id="ARBA00022786"/>
    </source>
</evidence>